<dbReference type="PANTHER" id="PTHR11575:SF24">
    <property type="entry name" value="5'-NUCLEOTIDASE"/>
    <property type="match status" value="1"/>
</dbReference>
<feature type="domain" description="Calcineurin-like phosphoesterase" evidence="4">
    <location>
        <begin position="138"/>
        <end position="331"/>
    </location>
</feature>
<dbReference type="InterPro" id="IPR036907">
    <property type="entry name" value="5'-Nucleotdase_C_sf"/>
</dbReference>
<proteinExistence type="inferred from homology"/>
<dbReference type="PRINTS" id="PR01607">
    <property type="entry name" value="APYRASEFAMLY"/>
</dbReference>
<evidence type="ECO:0000256" key="2">
    <source>
        <dbReference type="RuleBase" id="RU362119"/>
    </source>
</evidence>
<feature type="domain" description="5'-Nucleotidase C-terminal" evidence="5">
    <location>
        <begin position="404"/>
        <end position="547"/>
    </location>
</feature>
<keyword evidence="1 2" id="KW-0732">Signal</keyword>
<evidence type="ECO:0000313" key="6">
    <source>
        <dbReference type="EMBL" id="MFC4737937.1"/>
    </source>
</evidence>
<dbReference type="InterPro" id="IPR008334">
    <property type="entry name" value="5'-Nucleotdase_C"/>
</dbReference>
<accession>A0ABV9NX52</accession>
<protein>
    <submittedName>
        <fullName evidence="6">Bifunctional metallophosphatase/5'-nucleotidase</fullName>
    </submittedName>
</protein>
<evidence type="ECO:0000259" key="4">
    <source>
        <dbReference type="Pfam" id="PF00149"/>
    </source>
</evidence>
<gene>
    <name evidence="6" type="ORF">ACFO4L_15255</name>
</gene>
<feature type="chain" id="PRO_5045004060" evidence="2">
    <location>
        <begin position="33"/>
        <end position="594"/>
    </location>
</feature>
<dbReference type="InterPro" id="IPR004843">
    <property type="entry name" value="Calcineurin-like_PHP"/>
</dbReference>
<evidence type="ECO:0000256" key="1">
    <source>
        <dbReference type="ARBA" id="ARBA00022729"/>
    </source>
</evidence>
<keyword evidence="2" id="KW-0378">Hydrolase</keyword>
<keyword evidence="7" id="KW-1185">Reference proteome</keyword>
<dbReference type="Proteomes" id="UP001595896">
    <property type="component" value="Unassembled WGS sequence"/>
</dbReference>
<sequence>MSKGMKRSKKLSIAAISAVMLAGTIGSVTALANNGNGQGPNRTVEGVSAEDSTSFTVDFDKTYPAGIHIERMIDVEVVLEDGTVVEPELTDFDVVQSDRSQVTVEHADDDLDGLSGTLSVNDVTLDFDYTAEPVSIDIFHTNDIHSKIDNLGLISQFINDQGEAADNHLYLDAGDIFSGNAVVDLQDGAPIIDILNEMDLDAMAIGNHEFDYGQQAFADRVNESEFDWLSANTEIVDPNVPIEQPEPYEIYEVDGVEVGVFALTQNPPATRPAGIEGIDFHDYVETAEQYAYLEDETDVLIALTHIGHSADRHLAENVDFFDVIIGGHSHTRTFEEAVVNGTPVVQAGSDANFVGHFNLEYDNGDVSFNDFYLQDVNDLSETNESVQDLIDMYNEEAEELLSEVVGVTNTGLSRDGRWERDTSLGNFWTDAMKEALDGDIAITNNGGIRASIEPGDITAGDIYVIEPFQNELSEIEISGDELQRLIEDSYDEGNDLQTSGLTFTFYVDEEDEVVEAELLVDGEPVQSDETYTLITNNFMAEGGDGYDFSNADIVQPEAGYVTMAMFQHLDFLMETEGAVDYEDGEGRISIEQAD</sequence>
<dbReference type="InterPro" id="IPR006179">
    <property type="entry name" value="5_nucleotidase/apyrase"/>
</dbReference>
<dbReference type="InterPro" id="IPR029052">
    <property type="entry name" value="Metallo-depent_PP-like"/>
</dbReference>
<dbReference type="EMBL" id="JBHSGK010000020">
    <property type="protein sequence ID" value="MFC4737937.1"/>
    <property type="molecule type" value="Genomic_DNA"/>
</dbReference>
<dbReference type="SUPFAM" id="SSF56300">
    <property type="entry name" value="Metallo-dependent phosphatases"/>
    <property type="match status" value="1"/>
</dbReference>
<reference evidence="7" key="1">
    <citation type="journal article" date="2019" name="Int. J. Syst. Evol. Microbiol.">
        <title>The Global Catalogue of Microorganisms (GCM) 10K type strain sequencing project: providing services to taxonomists for standard genome sequencing and annotation.</title>
        <authorList>
            <consortium name="The Broad Institute Genomics Platform"/>
            <consortium name="The Broad Institute Genome Sequencing Center for Infectious Disease"/>
            <person name="Wu L."/>
            <person name="Ma J."/>
        </authorList>
    </citation>
    <scope>NUCLEOTIDE SEQUENCE [LARGE SCALE GENOMIC DNA]</scope>
    <source>
        <strain evidence="7">JCM 12165</strain>
    </source>
</reference>
<feature type="signal peptide" evidence="2">
    <location>
        <begin position="1"/>
        <end position="32"/>
    </location>
</feature>
<dbReference type="Pfam" id="PF02872">
    <property type="entry name" value="5_nucleotid_C"/>
    <property type="match status" value="1"/>
</dbReference>
<comment type="caution">
    <text evidence="6">The sequence shown here is derived from an EMBL/GenBank/DDBJ whole genome shotgun (WGS) entry which is preliminary data.</text>
</comment>
<dbReference type="CDD" id="cd00845">
    <property type="entry name" value="MPP_UshA_N_like"/>
    <property type="match status" value="1"/>
</dbReference>
<comment type="similarity">
    <text evidence="2">Belongs to the 5'-nucleotidase family.</text>
</comment>
<name>A0ABV9NX52_9BACI</name>
<dbReference type="Gene3D" id="3.60.21.10">
    <property type="match status" value="1"/>
</dbReference>
<keyword evidence="3" id="KW-0175">Coiled coil</keyword>
<evidence type="ECO:0000259" key="5">
    <source>
        <dbReference type="Pfam" id="PF02872"/>
    </source>
</evidence>
<dbReference type="Gene3D" id="3.90.780.10">
    <property type="entry name" value="5'-Nucleotidase, C-terminal domain"/>
    <property type="match status" value="1"/>
</dbReference>
<feature type="coiled-coil region" evidence="3">
    <location>
        <begin position="376"/>
        <end position="403"/>
    </location>
</feature>
<dbReference type="RefSeq" id="WP_377910528.1">
    <property type="nucleotide sequence ID" value="NZ_JBHSGK010000020.1"/>
</dbReference>
<dbReference type="SUPFAM" id="SSF55816">
    <property type="entry name" value="5'-nucleotidase (syn. UDP-sugar hydrolase), C-terminal domain"/>
    <property type="match status" value="1"/>
</dbReference>
<dbReference type="PANTHER" id="PTHR11575">
    <property type="entry name" value="5'-NUCLEOTIDASE-RELATED"/>
    <property type="match status" value="1"/>
</dbReference>
<evidence type="ECO:0000313" key="7">
    <source>
        <dbReference type="Proteomes" id="UP001595896"/>
    </source>
</evidence>
<evidence type="ECO:0000256" key="3">
    <source>
        <dbReference type="SAM" id="Coils"/>
    </source>
</evidence>
<dbReference type="Pfam" id="PF00149">
    <property type="entry name" value="Metallophos"/>
    <property type="match status" value="1"/>
</dbReference>
<organism evidence="6 7">
    <name type="scientific">Bacillus daqingensis</name>
    <dbReference type="NCBI Taxonomy" id="872396"/>
    <lineage>
        <taxon>Bacteria</taxon>
        <taxon>Bacillati</taxon>
        <taxon>Bacillota</taxon>
        <taxon>Bacilli</taxon>
        <taxon>Bacillales</taxon>
        <taxon>Bacillaceae</taxon>
        <taxon>Bacillus</taxon>
    </lineage>
</organism>
<keyword evidence="2" id="KW-0547">Nucleotide-binding</keyword>